<gene>
    <name evidence="1" type="ORF">LR48_Vigan10g114300</name>
</gene>
<sequence length="184" mass="20672">MEGHMESGPPNSTSVFFPPSHTLRSICFQPISVCFQPTSVSSNPLSPTFSRSLVGGAVVVRGATLRQCVRWSISIAEVRRCAVVIWCFLLVQVYERRRNDHAGHERMSHIRLALKRMSISVDGLSHPLKNYNNFAHLGRSFPLLPPATTTTNNDLCHHWFLAPLAISRQVKPTTSHKHYTLSEQ</sequence>
<reference evidence="2" key="1">
    <citation type="journal article" date="2015" name="Proc. Natl. Acad. Sci. U.S.A.">
        <title>Genome sequencing of adzuki bean (Vigna angularis) provides insight into high starch and low fat accumulation and domestication.</title>
        <authorList>
            <person name="Yang K."/>
            <person name="Tian Z."/>
            <person name="Chen C."/>
            <person name="Luo L."/>
            <person name="Zhao B."/>
            <person name="Wang Z."/>
            <person name="Yu L."/>
            <person name="Li Y."/>
            <person name="Sun Y."/>
            <person name="Li W."/>
            <person name="Chen Y."/>
            <person name="Li Y."/>
            <person name="Zhang Y."/>
            <person name="Ai D."/>
            <person name="Zhao J."/>
            <person name="Shang C."/>
            <person name="Ma Y."/>
            <person name="Wu B."/>
            <person name="Wang M."/>
            <person name="Gao L."/>
            <person name="Sun D."/>
            <person name="Zhang P."/>
            <person name="Guo F."/>
            <person name="Wang W."/>
            <person name="Li Y."/>
            <person name="Wang J."/>
            <person name="Varshney R.K."/>
            <person name="Wang J."/>
            <person name="Ling H.Q."/>
            <person name="Wan P."/>
        </authorList>
    </citation>
    <scope>NUCLEOTIDE SEQUENCE</scope>
    <source>
        <strain evidence="2">cv. Jingnong 6</strain>
    </source>
</reference>
<proteinExistence type="predicted"/>
<organism evidence="1 2">
    <name type="scientific">Phaseolus angularis</name>
    <name type="common">Azuki bean</name>
    <name type="synonym">Vigna angularis</name>
    <dbReference type="NCBI Taxonomy" id="3914"/>
    <lineage>
        <taxon>Eukaryota</taxon>
        <taxon>Viridiplantae</taxon>
        <taxon>Streptophyta</taxon>
        <taxon>Embryophyta</taxon>
        <taxon>Tracheophyta</taxon>
        <taxon>Spermatophyta</taxon>
        <taxon>Magnoliopsida</taxon>
        <taxon>eudicotyledons</taxon>
        <taxon>Gunneridae</taxon>
        <taxon>Pentapetalae</taxon>
        <taxon>rosids</taxon>
        <taxon>fabids</taxon>
        <taxon>Fabales</taxon>
        <taxon>Fabaceae</taxon>
        <taxon>Papilionoideae</taxon>
        <taxon>50 kb inversion clade</taxon>
        <taxon>NPAAA clade</taxon>
        <taxon>indigoferoid/millettioid clade</taxon>
        <taxon>Phaseoleae</taxon>
        <taxon>Vigna</taxon>
    </lineage>
</organism>
<name>A0A0L9VJM6_PHAAN</name>
<accession>A0A0L9VJM6</accession>
<evidence type="ECO:0000313" key="2">
    <source>
        <dbReference type="Proteomes" id="UP000053144"/>
    </source>
</evidence>
<dbReference type="AlphaFoldDB" id="A0A0L9VJM6"/>
<dbReference type="Gramene" id="KOM55251">
    <property type="protein sequence ID" value="KOM55251"/>
    <property type="gene ID" value="LR48_Vigan10g114300"/>
</dbReference>
<dbReference type="EMBL" id="CM003380">
    <property type="protein sequence ID" value="KOM55251.1"/>
    <property type="molecule type" value="Genomic_DNA"/>
</dbReference>
<protein>
    <submittedName>
        <fullName evidence="1">Uncharacterized protein</fullName>
    </submittedName>
</protein>
<dbReference type="Proteomes" id="UP000053144">
    <property type="component" value="Chromosome 10"/>
</dbReference>
<evidence type="ECO:0000313" key="1">
    <source>
        <dbReference type="EMBL" id="KOM55251.1"/>
    </source>
</evidence>